<name>A0A955L415_9BACT</name>
<comment type="caution">
    <text evidence="2">The sequence shown here is derived from an EMBL/GenBank/DDBJ whole genome shotgun (WGS) entry which is preliminary data.</text>
</comment>
<feature type="domain" description="Bacterial bifunctional deaminase-reductase C-terminal" evidence="1">
    <location>
        <begin position="2"/>
        <end position="160"/>
    </location>
</feature>
<dbReference type="InterPro" id="IPR024072">
    <property type="entry name" value="DHFR-like_dom_sf"/>
</dbReference>
<dbReference type="GO" id="GO:0009231">
    <property type="term" value="P:riboflavin biosynthetic process"/>
    <property type="evidence" value="ECO:0007669"/>
    <property type="project" value="InterPro"/>
</dbReference>
<proteinExistence type="predicted"/>
<dbReference type="GO" id="GO:0008703">
    <property type="term" value="F:5-amino-6-(5-phosphoribosylamino)uracil reductase activity"/>
    <property type="evidence" value="ECO:0007669"/>
    <property type="project" value="InterPro"/>
</dbReference>
<protein>
    <submittedName>
        <fullName evidence="2">Dihydrofolate reductase</fullName>
    </submittedName>
</protein>
<dbReference type="InterPro" id="IPR050765">
    <property type="entry name" value="Riboflavin_Biosynth_HTPR"/>
</dbReference>
<reference evidence="2" key="1">
    <citation type="submission" date="2020-04" db="EMBL/GenBank/DDBJ databases">
        <authorList>
            <person name="Zhang T."/>
        </authorList>
    </citation>
    <scope>NUCLEOTIDE SEQUENCE</scope>
    <source>
        <strain evidence="2">HKST-UBA10</strain>
    </source>
</reference>
<accession>A0A955L415</accession>
<dbReference type="Gene3D" id="3.40.430.10">
    <property type="entry name" value="Dihydrofolate Reductase, subunit A"/>
    <property type="match status" value="1"/>
</dbReference>
<evidence type="ECO:0000313" key="3">
    <source>
        <dbReference type="Proteomes" id="UP000782843"/>
    </source>
</evidence>
<dbReference type="Pfam" id="PF01872">
    <property type="entry name" value="RibD_C"/>
    <property type="match status" value="1"/>
</dbReference>
<dbReference type="PANTHER" id="PTHR38011">
    <property type="entry name" value="DIHYDROFOLATE REDUCTASE FAMILY PROTEIN (AFU_ORTHOLOGUE AFUA_8G06820)"/>
    <property type="match status" value="1"/>
</dbReference>
<dbReference type="InterPro" id="IPR002734">
    <property type="entry name" value="RibDG_C"/>
</dbReference>
<dbReference type="Proteomes" id="UP000782843">
    <property type="component" value="Unassembled WGS sequence"/>
</dbReference>
<sequence>MKVTIFNAISADGYISDRNGYTKWASDNDYKFFLQLVKKSRVILMGRKTYELNKSLFPFNCDLNIVITSDKELIQNSYKKALFTNEAPDLIIKNLEGQNYSDLLVIGGGLTNSLFLNSGLVDEIILDVHPILLGKGTNFATELSSNIPLELINTTKLDSQHLVLQYRVR</sequence>
<evidence type="ECO:0000313" key="2">
    <source>
        <dbReference type="EMBL" id="MCA9382261.1"/>
    </source>
</evidence>
<dbReference type="EMBL" id="JAGQLG010000094">
    <property type="protein sequence ID" value="MCA9382261.1"/>
    <property type="molecule type" value="Genomic_DNA"/>
</dbReference>
<gene>
    <name evidence="2" type="ORF">KC660_02525</name>
</gene>
<dbReference type="SUPFAM" id="SSF53597">
    <property type="entry name" value="Dihydrofolate reductase-like"/>
    <property type="match status" value="1"/>
</dbReference>
<dbReference type="AlphaFoldDB" id="A0A955L415"/>
<reference evidence="2" key="2">
    <citation type="journal article" date="2021" name="Microbiome">
        <title>Successional dynamics and alternative stable states in a saline activated sludge microbial community over 9 years.</title>
        <authorList>
            <person name="Wang Y."/>
            <person name="Ye J."/>
            <person name="Ju F."/>
            <person name="Liu L."/>
            <person name="Boyd J.A."/>
            <person name="Deng Y."/>
            <person name="Parks D.H."/>
            <person name="Jiang X."/>
            <person name="Yin X."/>
            <person name="Woodcroft B.J."/>
            <person name="Tyson G.W."/>
            <person name="Hugenholtz P."/>
            <person name="Polz M.F."/>
            <person name="Zhang T."/>
        </authorList>
    </citation>
    <scope>NUCLEOTIDE SEQUENCE</scope>
    <source>
        <strain evidence="2">HKST-UBA10</strain>
    </source>
</reference>
<evidence type="ECO:0000259" key="1">
    <source>
        <dbReference type="Pfam" id="PF01872"/>
    </source>
</evidence>
<organism evidence="2 3">
    <name type="scientific">Candidatus Dojkabacteria bacterium</name>
    <dbReference type="NCBI Taxonomy" id="2099670"/>
    <lineage>
        <taxon>Bacteria</taxon>
        <taxon>Candidatus Dojkabacteria</taxon>
    </lineage>
</organism>